<dbReference type="Pfam" id="PF08840">
    <property type="entry name" value="BAAT_C"/>
    <property type="match status" value="2"/>
</dbReference>
<dbReference type="GO" id="GO:0006637">
    <property type="term" value="P:acyl-CoA metabolic process"/>
    <property type="evidence" value="ECO:0007669"/>
    <property type="project" value="TreeGrafter"/>
</dbReference>
<sequence>MAPLNNCTCEEEGHGHQTEGFLDQVLLASVVVERWYMAPGVRRVPITEGGLIATLFLPSGPGPFPGLLDLWGWGGKLVEYRAALLASHGIASMALDYLTPQMTKETGRMVDIDYFETAYRVLEQHPQILGSRIAMLGLSFGVGVTLRMAVYSKGLKLSCAVCISGSHVQPIDGPLEQMLTYLNKNAYKMRSDENNQVIWRDLMLPIPTDPSLKVEMGRLQCPLLLVVGEDDQNWPSSESAMDMREMMERAGNSHLLTVLSYKNAGHLIEPPFTPFTRASTTKTDTNPPTKVMTLWGGELVAHSRAQEDAWRKTLVFLRENLNIEKIHLDKDNQSILLPIPTDPSLKVDVGRLQCPLLLVVGEDDQNWPSYESAIDMREMMERAGNGHLLTVLSYKNAGHLIEPPFTPFTRASTFKSVTNPPFTMMALWGGELVAHSRAQEDAWKKTLVFLRENLYGGMKPGASFSNL</sequence>
<comment type="caution">
    <text evidence="2">The sequence shown here is derived from an EMBL/GenBank/DDBJ whole genome shotgun (WGS) entry which is preliminary data.</text>
</comment>
<feature type="domain" description="BAAT/Acyl-CoA thioester hydrolase C-terminal" evidence="1">
    <location>
        <begin position="110"/>
        <end position="322"/>
    </location>
</feature>
<accession>A0AAN8DQR2</accession>
<dbReference type="GO" id="GO:0006631">
    <property type="term" value="P:fatty acid metabolic process"/>
    <property type="evidence" value="ECO:0007669"/>
    <property type="project" value="TreeGrafter"/>
</dbReference>
<dbReference type="PANTHER" id="PTHR10824:SF36">
    <property type="entry name" value="ACYL-COA THIOESTERASE 17-RELATED"/>
    <property type="match status" value="1"/>
</dbReference>
<dbReference type="GO" id="GO:0047617">
    <property type="term" value="F:fatty acyl-CoA hydrolase activity"/>
    <property type="evidence" value="ECO:0007669"/>
    <property type="project" value="TreeGrafter"/>
</dbReference>
<keyword evidence="3" id="KW-1185">Reference proteome</keyword>
<dbReference type="FunFam" id="3.40.50.1820:FF:000024">
    <property type="entry name" value="acyl-coenzyme A thioesterase 4"/>
    <property type="match status" value="1"/>
</dbReference>
<dbReference type="InterPro" id="IPR014940">
    <property type="entry name" value="BAAT_C"/>
</dbReference>
<reference evidence="2 3" key="1">
    <citation type="journal article" date="2023" name="Mol. Biol. Evol.">
        <title>Genomics of Secondarily Temperate Adaptation in the Only Non-Antarctic Icefish.</title>
        <authorList>
            <person name="Rivera-Colon A.G."/>
            <person name="Rayamajhi N."/>
            <person name="Minhas B.F."/>
            <person name="Madrigal G."/>
            <person name="Bilyk K.T."/>
            <person name="Yoon V."/>
            <person name="Hune M."/>
            <person name="Gregory S."/>
            <person name="Cheng C.H.C."/>
            <person name="Catchen J.M."/>
        </authorList>
    </citation>
    <scope>NUCLEOTIDE SEQUENCE [LARGE SCALE GENOMIC DNA]</scope>
    <source>
        <tissue evidence="2">White muscle</tissue>
    </source>
</reference>
<dbReference type="EMBL" id="JAURVH010001518">
    <property type="protein sequence ID" value="KAK5927432.1"/>
    <property type="molecule type" value="Genomic_DNA"/>
</dbReference>
<evidence type="ECO:0000259" key="1">
    <source>
        <dbReference type="Pfam" id="PF08840"/>
    </source>
</evidence>
<feature type="domain" description="BAAT/Acyl-CoA thioester hydrolase C-terminal" evidence="1">
    <location>
        <begin position="344"/>
        <end position="455"/>
    </location>
</feature>
<proteinExistence type="predicted"/>
<dbReference type="InterPro" id="IPR029058">
    <property type="entry name" value="AB_hydrolase_fold"/>
</dbReference>
<dbReference type="AlphaFoldDB" id="A0AAN8DQR2"/>
<dbReference type="SUPFAM" id="SSF53474">
    <property type="entry name" value="alpha/beta-Hydrolases"/>
    <property type="match status" value="2"/>
</dbReference>
<protein>
    <recommendedName>
        <fullName evidence="1">BAAT/Acyl-CoA thioester hydrolase C-terminal domain-containing protein</fullName>
    </recommendedName>
</protein>
<name>A0AAN8DQR2_CHAGU</name>
<organism evidence="2 3">
    <name type="scientific">Champsocephalus gunnari</name>
    <name type="common">Mackerel icefish</name>
    <dbReference type="NCBI Taxonomy" id="52237"/>
    <lineage>
        <taxon>Eukaryota</taxon>
        <taxon>Metazoa</taxon>
        <taxon>Chordata</taxon>
        <taxon>Craniata</taxon>
        <taxon>Vertebrata</taxon>
        <taxon>Euteleostomi</taxon>
        <taxon>Actinopterygii</taxon>
        <taxon>Neopterygii</taxon>
        <taxon>Teleostei</taxon>
        <taxon>Neoteleostei</taxon>
        <taxon>Acanthomorphata</taxon>
        <taxon>Eupercaria</taxon>
        <taxon>Perciformes</taxon>
        <taxon>Notothenioidei</taxon>
        <taxon>Channichthyidae</taxon>
        <taxon>Champsocephalus</taxon>
    </lineage>
</organism>
<evidence type="ECO:0000313" key="2">
    <source>
        <dbReference type="EMBL" id="KAK5927432.1"/>
    </source>
</evidence>
<dbReference type="Proteomes" id="UP001331515">
    <property type="component" value="Unassembled WGS sequence"/>
</dbReference>
<gene>
    <name evidence="2" type="ORF">CgunFtcFv8_012592</name>
</gene>
<dbReference type="Gene3D" id="3.40.50.1820">
    <property type="entry name" value="alpha/beta hydrolase"/>
    <property type="match status" value="2"/>
</dbReference>
<evidence type="ECO:0000313" key="3">
    <source>
        <dbReference type="Proteomes" id="UP001331515"/>
    </source>
</evidence>
<dbReference type="PANTHER" id="PTHR10824">
    <property type="entry name" value="ACYL-COENZYME A THIOESTERASE-RELATED"/>
    <property type="match status" value="1"/>
</dbReference>